<dbReference type="InParanoid" id="C7Q117"/>
<keyword evidence="1" id="KW-0805">Transcription regulation</keyword>
<dbReference type="Gene3D" id="1.10.357.10">
    <property type="entry name" value="Tetracycline Repressor, domain 2"/>
    <property type="match status" value="1"/>
</dbReference>
<dbReference type="RefSeq" id="WP_012786985.1">
    <property type="nucleotide sequence ID" value="NC_013131.1"/>
</dbReference>
<accession>C7Q117</accession>
<dbReference type="OrthoDB" id="9805134at2"/>
<dbReference type="Gene3D" id="1.10.10.60">
    <property type="entry name" value="Homeodomain-like"/>
    <property type="match status" value="1"/>
</dbReference>
<feature type="domain" description="HTH tetR-type" evidence="5">
    <location>
        <begin position="11"/>
        <end position="71"/>
    </location>
</feature>
<dbReference type="EMBL" id="CP001700">
    <property type="protein sequence ID" value="ACU71692.1"/>
    <property type="molecule type" value="Genomic_DNA"/>
</dbReference>
<keyword evidence="3" id="KW-0804">Transcription</keyword>
<evidence type="ECO:0000313" key="6">
    <source>
        <dbReference type="EMBL" id="ACU71692.1"/>
    </source>
</evidence>
<dbReference type="Proteomes" id="UP000000851">
    <property type="component" value="Chromosome"/>
</dbReference>
<dbReference type="InterPro" id="IPR023772">
    <property type="entry name" value="DNA-bd_HTH_TetR-type_CS"/>
</dbReference>
<keyword evidence="7" id="KW-1185">Reference proteome</keyword>
<evidence type="ECO:0000256" key="2">
    <source>
        <dbReference type="ARBA" id="ARBA00023125"/>
    </source>
</evidence>
<dbReference type="AlphaFoldDB" id="C7Q117"/>
<dbReference type="InterPro" id="IPR036271">
    <property type="entry name" value="Tet_transcr_reg_TetR-rel_C_sf"/>
</dbReference>
<evidence type="ECO:0000256" key="1">
    <source>
        <dbReference type="ARBA" id="ARBA00023015"/>
    </source>
</evidence>
<dbReference type="SUPFAM" id="SSF48498">
    <property type="entry name" value="Tetracyclin repressor-like, C-terminal domain"/>
    <property type="match status" value="1"/>
</dbReference>
<proteinExistence type="predicted"/>
<protein>
    <submittedName>
        <fullName evidence="6">Transcriptional regulator, TetR family</fullName>
    </submittedName>
</protein>
<dbReference type="PROSITE" id="PS50977">
    <property type="entry name" value="HTH_TETR_2"/>
    <property type="match status" value="1"/>
</dbReference>
<gene>
    <name evidence="6" type="ordered locus">Caci_2779</name>
</gene>
<evidence type="ECO:0000259" key="5">
    <source>
        <dbReference type="PROSITE" id="PS50977"/>
    </source>
</evidence>
<dbReference type="STRING" id="479433.Caci_2779"/>
<dbReference type="PANTHER" id="PTHR47506">
    <property type="entry name" value="TRANSCRIPTIONAL REGULATORY PROTEIN"/>
    <property type="match status" value="1"/>
</dbReference>
<dbReference type="InterPro" id="IPR001647">
    <property type="entry name" value="HTH_TetR"/>
</dbReference>
<dbReference type="SUPFAM" id="SSF46689">
    <property type="entry name" value="Homeodomain-like"/>
    <property type="match status" value="1"/>
</dbReference>
<dbReference type="Pfam" id="PF00440">
    <property type="entry name" value="TetR_N"/>
    <property type="match status" value="1"/>
</dbReference>
<keyword evidence="2 4" id="KW-0238">DNA-binding</keyword>
<organism evidence="6 7">
    <name type="scientific">Catenulispora acidiphila (strain DSM 44928 / JCM 14897 / NBRC 102108 / NRRL B-24433 / ID139908)</name>
    <dbReference type="NCBI Taxonomy" id="479433"/>
    <lineage>
        <taxon>Bacteria</taxon>
        <taxon>Bacillati</taxon>
        <taxon>Actinomycetota</taxon>
        <taxon>Actinomycetes</taxon>
        <taxon>Catenulisporales</taxon>
        <taxon>Catenulisporaceae</taxon>
        <taxon>Catenulispora</taxon>
    </lineage>
</organism>
<dbReference type="PROSITE" id="PS01081">
    <property type="entry name" value="HTH_TETR_1"/>
    <property type="match status" value="1"/>
</dbReference>
<feature type="DNA-binding region" description="H-T-H motif" evidence="4">
    <location>
        <begin position="34"/>
        <end position="53"/>
    </location>
</feature>
<dbReference type="KEGG" id="cai:Caci_2779"/>
<reference evidence="6 7" key="1">
    <citation type="journal article" date="2009" name="Stand. Genomic Sci.">
        <title>Complete genome sequence of Catenulispora acidiphila type strain (ID 139908).</title>
        <authorList>
            <person name="Copeland A."/>
            <person name="Lapidus A."/>
            <person name="Glavina Del Rio T."/>
            <person name="Nolan M."/>
            <person name="Lucas S."/>
            <person name="Chen F."/>
            <person name="Tice H."/>
            <person name="Cheng J.F."/>
            <person name="Bruce D."/>
            <person name="Goodwin L."/>
            <person name="Pitluck S."/>
            <person name="Mikhailova N."/>
            <person name="Pati A."/>
            <person name="Ivanova N."/>
            <person name="Mavromatis K."/>
            <person name="Chen A."/>
            <person name="Palaniappan K."/>
            <person name="Chain P."/>
            <person name="Land M."/>
            <person name="Hauser L."/>
            <person name="Chang Y.J."/>
            <person name="Jeffries C.D."/>
            <person name="Chertkov O."/>
            <person name="Brettin T."/>
            <person name="Detter J.C."/>
            <person name="Han C."/>
            <person name="Ali Z."/>
            <person name="Tindall B.J."/>
            <person name="Goker M."/>
            <person name="Bristow J."/>
            <person name="Eisen J.A."/>
            <person name="Markowitz V."/>
            <person name="Hugenholtz P."/>
            <person name="Kyrpides N.C."/>
            <person name="Klenk H.P."/>
        </authorList>
    </citation>
    <scope>NUCLEOTIDE SEQUENCE [LARGE SCALE GENOMIC DNA]</scope>
    <source>
        <strain evidence="7">DSM 44928 / JCM 14897 / NBRC 102108 / NRRL B-24433 / ID139908</strain>
    </source>
</reference>
<name>C7Q117_CATAD</name>
<sequence>MTSTPRGRPRSFDRDAALDQAVRAFWENGYEATSMADLKERMGITAPSIYAAFGDKQALFTQAVEQYGHTYGEFVERALAEEPTAREGVARMLREVAVEYASDEHPHGCLVISGASNCTSEEAKALLRSQRLANTAALTQLIQNDVDAGILPPTTNALAVAQYYGAVMQGMSQQARDGVGPDGLTAIAEMAIAAWPAVGE</sequence>
<evidence type="ECO:0000313" key="7">
    <source>
        <dbReference type="Proteomes" id="UP000000851"/>
    </source>
</evidence>
<evidence type="ECO:0000256" key="3">
    <source>
        <dbReference type="ARBA" id="ARBA00023163"/>
    </source>
</evidence>
<dbReference type="eggNOG" id="COG1309">
    <property type="taxonomic scope" value="Bacteria"/>
</dbReference>
<dbReference type="PANTHER" id="PTHR47506:SF1">
    <property type="entry name" value="HTH-TYPE TRANSCRIPTIONAL REGULATOR YJDC"/>
    <property type="match status" value="1"/>
</dbReference>
<dbReference type="InterPro" id="IPR009057">
    <property type="entry name" value="Homeodomain-like_sf"/>
</dbReference>
<dbReference type="HOGENOM" id="CLU_069356_28_0_11"/>
<dbReference type="GO" id="GO:0003677">
    <property type="term" value="F:DNA binding"/>
    <property type="evidence" value="ECO:0007669"/>
    <property type="project" value="UniProtKB-UniRule"/>
</dbReference>
<evidence type="ECO:0000256" key="4">
    <source>
        <dbReference type="PROSITE-ProRule" id="PRU00335"/>
    </source>
</evidence>